<accession>A0ACD3B0T3</accession>
<name>A0ACD3B0T3_9AGAR</name>
<reference evidence="1 2" key="1">
    <citation type="journal article" date="2019" name="Nat. Ecol. Evol.">
        <title>Megaphylogeny resolves global patterns of mushroom evolution.</title>
        <authorList>
            <person name="Varga T."/>
            <person name="Krizsan K."/>
            <person name="Foldi C."/>
            <person name="Dima B."/>
            <person name="Sanchez-Garcia M."/>
            <person name="Sanchez-Ramirez S."/>
            <person name="Szollosi G.J."/>
            <person name="Szarkandi J.G."/>
            <person name="Papp V."/>
            <person name="Albert L."/>
            <person name="Andreopoulos W."/>
            <person name="Angelini C."/>
            <person name="Antonin V."/>
            <person name="Barry K.W."/>
            <person name="Bougher N.L."/>
            <person name="Buchanan P."/>
            <person name="Buyck B."/>
            <person name="Bense V."/>
            <person name="Catcheside P."/>
            <person name="Chovatia M."/>
            <person name="Cooper J."/>
            <person name="Damon W."/>
            <person name="Desjardin D."/>
            <person name="Finy P."/>
            <person name="Geml J."/>
            <person name="Haridas S."/>
            <person name="Hughes K."/>
            <person name="Justo A."/>
            <person name="Karasinski D."/>
            <person name="Kautmanova I."/>
            <person name="Kiss B."/>
            <person name="Kocsube S."/>
            <person name="Kotiranta H."/>
            <person name="LaButti K.M."/>
            <person name="Lechner B.E."/>
            <person name="Liimatainen K."/>
            <person name="Lipzen A."/>
            <person name="Lukacs Z."/>
            <person name="Mihaltcheva S."/>
            <person name="Morgado L.N."/>
            <person name="Niskanen T."/>
            <person name="Noordeloos M.E."/>
            <person name="Ohm R.A."/>
            <person name="Ortiz-Santana B."/>
            <person name="Ovrebo C."/>
            <person name="Racz N."/>
            <person name="Riley R."/>
            <person name="Savchenko A."/>
            <person name="Shiryaev A."/>
            <person name="Soop K."/>
            <person name="Spirin V."/>
            <person name="Szebenyi C."/>
            <person name="Tomsovsky M."/>
            <person name="Tulloss R.E."/>
            <person name="Uehling J."/>
            <person name="Grigoriev I.V."/>
            <person name="Vagvolgyi C."/>
            <person name="Papp T."/>
            <person name="Martin F.M."/>
            <person name="Miettinen O."/>
            <person name="Hibbett D.S."/>
            <person name="Nagy L.G."/>
        </authorList>
    </citation>
    <scope>NUCLEOTIDE SEQUENCE [LARGE SCALE GENOMIC DNA]</scope>
    <source>
        <strain evidence="1 2">NL-1719</strain>
    </source>
</reference>
<keyword evidence="2" id="KW-1185">Reference proteome</keyword>
<protein>
    <submittedName>
        <fullName evidence="1">Uncharacterized protein</fullName>
    </submittedName>
</protein>
<sequence length="525" mass="59937">MRNTYLSFRTLRRSSSPPTSQVMIIIFLLLSALRVKALPTPSSFGPNALPPAPNWLIFGRAASDNPNSDDRTLIDIIRSCVLTIAACVYRAIHPNIPKPEPEPEGNCWIRKPQFGRLKVTVYALLAPEMIIFWAIRQWMGARLIVKQVNEALENTDSGITWTMAHGHFAQMGGFCREGNERVIFAPELIELIKHGHVNLKGLRLKEKDIYDRSKGDYLSQGFITLQTTWFILECVTRWIKDLPLAELEVITLAYATLNIATFLIWLTKPLNVNRPNYLEIYNSPPSVEDEPASTTDKTRVCSWSEVTSGLHWGTEEHLIGIIFPRMRDLLHKGQKPQDPRPKRFLPRVLLTIFENLLKRPFCHIFAPPLDLVDDSATPRDATHVSCFYAMKIEPLEWWRMWYPSCFIAILFGAIHFAAWDSHFPTQTEQTLWRISTVILVVVPFDLLVMGVAFHAHDRWGKDMEDWTRITLQVVCFVLAVFSMAFGLMIYALARVCLTVQAIIALRAVPPGLFTGFVWTSVLPHF</sequence>
<dbReference type="Proteomes" id="UP000308600">
    <property type="component" value="Unassembled WGS sequence"/>
</dbReference>
<evidence type="ECO:0000313" key="2">
    <source>
        <dbReference type="Proteomes" id="UP000308600"/>
    </source>
</evidence>
<evidence type="ECO:0000313" key="1">
    <source>
        <dbReference type="EMBL" id="TFK70852.1"/>
    </source>
</evidence>
<dbReference type="EMBL" id="ML208306">
    <property type="protein sequence ID" value="TFK70852.1"/>
    <property type="molecule type" value="Genomic_DNA"/>
</dbReference>
<gene>
    <name evidence="1" type="ORF">BDN72DRAFT_838379</name>
</gene>
<organism evidence="1 2">
    <name type="scientific">Pluteus cervinus</name>
    <dbReference type="NCBI Taxonomy" id="181527"/>
    <lineage>
        <taxon>Eukaryota</taxon>
        <taxon>Fungi</taxon>
        <taxon>Dikarya</taxon>
        <taxon>Basidiomycota</taxon>
        <taxon>Agaricomycotina</taxon>
        <taxon>Agaricomycetes</taxon>
        <taxon>Agaricomycetidae</taxon>
        <taxon>Agaricales</taxon>
        <taxon>Pluteineae</taxon>
        <taxon>Pluteaceae</taxon>
        <taxon>Pluteus</taxon>
    </lineage>
</organism>
<proteinExistence type="predicted"/>